<organism evidence="1 2">
    <name type="scientific">Thalassospira profundimaris</name>
    <dbReference type="NCBI Taxonomy" id="502049"/>
    <lineage>
        <taxon>Bacteria</taxon>
        <taxon>Pseudomonadati</taxon>
        <taxon>Pseudomonadota</taxon>
        <taxon>Alphaproteobacteria</taxon>
        <taxon>Rhodospirillales</taxon>
        <taxon>Thalassospiraceae</taxon>
        <taxon>Thalassospira</taxon>
    </lineage>
</organism>
<dbReference type="Proteomes" id="UP000252255">
    <property type="component" value="Unassembled WGS sequence"/>
</dbReference>
<dbReference type="OrthoDB" id="7356728at2"/>
<evidence type="ECO:0000313" key="2">
    <source>
        <dbReference type="Proteomes" id="UP000252255"/>
    </source>
</evidence>
<dbReference type="AlphaFoldDB" id="A0A367WT02"/>
<reference evidence="1 2" key="1">
    <citation type="submission" date="2014-07" db="EMBL/GenBank/DDBJ databases">
        <title>Draft genome sequence of Thalassospira profundimaris PR54-5.</title>
        <authorList>
            <person name="Lai Q."/>
            <person name="Shao Z."/>
        </authorList>
    </citation>
    <scope>NUCLEOTIDE SEQUENCE [LARGE SCALE GENOMIC DNA]</scope>
    <source>
        <strain evidence="1 2">PR54-5</strain>
    </source>
</reference>
<protein>
    <submittedName>
        <fullName evidence="1">Uncharacterized protein</fullName>
    </submittedName>
</protein>
<dbReference type="RefSeq" id="WP_114098754.1">
    <property type="nucleotide sequence ID" value="NZ_JPWI01000009.1"/>
</dbReference>
<sequence>MRPISFVPILAGIALLGLTAFVGTARPTIELSYSANCKNVDGWKESLMAEGFDIELSPVNELTLSEQQAMMSLPEPMRDCKIASVAGYHVIGDVASGDIVTLLRRKPLDVVALAQDKTTLETVALHYDGTVERRKAQ</sequence>
<evidence type="ECO:0000313" key="1">
    <source>
        <dbReference type="EMBL" id="RCK44596.1"/>
    </source>
</evidence>
<accession>A0A367WT02</accession>
<proteinExistence type="predicted"/>
<comment type="caution">
    <text evidence="1">The sequence shown here is derived from an EMBL/GenBank/DDBJ whole genome shotgun (WGS) entry which is preliminary data.</text>
</comment>
<name>A0A367WT02_9PROT</name>
<dbReference type="EMBL" id="JPWI01000009">
    <property type="protein sequence ID" value="RCK44596.1"/>
    <property type="molecule type" value="Genomic_DNA"/>
</dbReference>
<gene>
    <name evidence="1" type="ORF">TH30_14585</name>
</gene>